<proteinExistence type="predicted"/>
<evidence type="ECO:0000313" key="2">
    <source>
        <dbReference type="EMBL" id="WAR44803.1"/>
    </source>
</evidence>
<gene>
    <name evidence="2" type="ORF">NM686_021090</name>
</gene>
<dbReference type="EMBL" id="CP113517">
    <property type="protein sequence ID" value="WAR44803.1"/>
    <property type="molecule type" value="Genomic_DNA"/>
</dbReference>
<accession>A0ABY7GKB5</accession>
<feature type="chain" id="PRO_5046251044" evidence="1">
    <location>
        <begin position="25"/>
        <end position="135"/>
    </location>
</feature>
<evidence type="ECO:0000313" key="3">
    <source>
        <dbReference type="Proteomes" id="UP001162780"/>
    </source>
</evidence>
<sequence length="135" mass="14739">MNNNKLLAACVLTGALMTAPTAHAESYITGFSNKVSQGFANMAFGFIEIPKNIINVSNDHNIFVGMTWGLLRGAVHGVSRTVVGTAELITSPIPTNEFAAPAYIWDRFSEDSRYFGLHYPGYWTTYGPLDDGDDD</sequence>
<protein>
    <submittedName>
        <fullName evidence="2">Exosortase system-associated protein, TIGR04073 family</fullName>
    </submittedName>
</protein>
<keyword evidence="3" id="KW-1185">Reference proteome</keyword>
<name>A0ABY7GKB5_9GAMM</name>
<dbReference type="Proteomes" id="UP001162780">
    <property type="component" value="Chromosome"/>
</dbReference>
<reference evidence="2" key="1">
    <citation type="submission" date="2022-11" db="EMBL/GenBank/DDBJ databases">
        <title>Methylomonas rapida sp. nov., Carotenoid-Producing Obligate Methanotrophs with High Growth Characteristics and Biotechnological Potential.</title>
        <authorList>
            <person name="Tikhonova E.N."/>
            <person name="Suleimanov R.Z."/>
            <person name="Miroshnikov K."/>
            <person name="Oshkin I.Y."/>
            <person name="Belova S.E."/>
            <person name="Danilova O.V."/>
            <person name="Ashikhmin A."/>
            <person name="Konopkin A."/>
            <person name="But S.Y."/>
            <person name="Khmelenina V.N."/>
            <person name="Kuznetsov N."/>
            <person name="Pimenov N.V."/>
            <person name="Dedysh S.N."/>
        </authorList>
    </citation>
    <scope>NUCLEOTIDE SEQUENCE</scope>
    <source>
        <strain evidence="2">MP1</strain>
    </source>
</reference>
<evidence type="ECO:0000256" key="1">
    <source>
        <dbReference type="SAM" id="SignalP"/>
    </source>
</evidence>
<keyword evidence="1" id="KW-0732">Signal</keyword>
<dbReference type="NCBIfam" id="TIGR04073">
    <property type="entry name" value="exo_TIGR04073"/>
    <property type="match status" value="1"/>
</dbReference>
<dbReference type="RefSeq" id="WP_255189774.1">
    <property type="nucleotide sequence ID" value="NZ_CP113517.1"/>
</dbReference>
<dbReference type="InterPro" id="IPR023824">
    <property type="entry name" value="CHP04073_exosortase-affil"/>
</dbReference>
<feature type="signal peptide" evidence="1">
    <location>
        <begin position="1"/>
        <end position="24"/>
    </location>
</feature>
<organism evidence="2 3">
    <name type="scientific">Methylomonas rapida</name>
    <dbReference type="NCBI Taxonomy" id="2963939"/>
    <lineage>
        <taxon>Bacteria</taxon>
        <taxon>Pseudomonadati</taxon>
        <taxon>Pseudomonadota</taxon>
        <taxon>Gammaproteobacteria</taxon>
        <taxon>Methylococcales</taxon>
        <taxon>Methylococcaceae</taxon>
        <taxon>Methylomonas</taxon>
    </lineage>
</organism>